<dbReference type="InterPro" id="IPR014825">
    <property type="entry name" value="DNA_alkylation"/>
</dbReference>
<dbReference type="Proteomes" id="UP000315540">
    <property type="component" value="Unassembled WGS sequence"/>
</dbReference>
<dbReference type="Pfam" id="PF08713">
    <property type="entry name" value="DNA_alkylation"/>
    <property type="match status" value="1"/>
</dbReference>
<accession>A0A504JDS6</accession>
<comment type="caution">
    <text evidence="1">The sequence shown here is derived from an EMBL/GenBank/DDBJ whole genome shotgun (WGS) entry which is preliminary data.</text>
</comment>
<dbReference type="EMBL" id="VFWZ01000001">
    <property type="protein sequence ID" value="TPN88864.1"/>
    <property type="molecule type" value="Genomic_DNA"/>
</dbReference>
<name>A0A504JDS6_9FLAO</name>
<dbReference type="SUPFAM" id="SSF48371">
    <property type="entry name" value="ARM repeat"/>
    <property type="match status" value="1"/>
</dbReference>
<organism evidence="1 2">
    <name type="scientific">Aquimarina algicola</name>
    <dbReference type="NCBI Taxonomy" id="2589995"/>
    <lineage>
        <taxon>Bacteria</taxon>
        <taxon>Pseudomonadati</taxon>
        <taxon>Bacteroidota</taxon>
        <taxon>Flavobacteriia</taxon>
        <taxon>Flavobacteriales</taxon>
        <taxon>Flavobacteriaceae</taxon>
        <taxon>Aquimarina</taxon>
    </lineage>
</organism>
<sequence length="266" mass="30294">MIPEHIVSRKGPRSTKDLQPEVLEYLNKGEIETANLIEWLAVNQLQLLKKVLEDINKSDWYDIFHEAVVAQKKPSANSTTKVIGTTFLELTEDKKVLDHLTNHTSDVPRCWAAYWAGISKPNITQKLEAIEPFAADSHFGVREVAIFATKEAIIDDLDTAIQILSSWTSNSDENIRRYAIEATRPIGVWTKKIDTLKENPNKGLPILEPLMADASKYVRDATGNWLNDVSKSKPDWVIQICKKWERNSPTKETQYIIKRGLRSINK</sequence>
<dbReference type="RefSeq" id="WP_140588824.1">
    <property type="nucleotide sequence ID" value="NZ_VFWZ01000001.1"/>
</dbReference>
<proteinExistence type="predicted"/>
<dbReference type="OrthoDB" id="9797162at2"/>
<keyword evidence="2" id="KW-1185">Reference proteome</keyword>
<reference evidence="1 2" key="1">
    <citation type="submission" date="2019-06" db="EMBL/GenBank/DDBJ databases">
        <authorList>
            <person name="Meng X."/>
        </authorList>
    </citation>
    <scope>NUCLEOTIDE SEQUENCE [LARGE SCALE GENOMIC DNA]</scope>
    <source>
        <strain evidence="1 2">M625</strain>
    </source>
</reference>
<dbReference type="Gene3D" id="1.25.40.290">
    <property type="entry name" value="ARM repeat domains"/>
    <property type="match status" value="1"/>
</dbReference>
<evidence type="ECO:0000313" key="2">
    <source>
        <dbReference type="Proteomes" id="UP000315540"/>
    </source>
</evidence>
<dbReference type="InterPro" id="IPR016024">
    <property type="entry name" value="ARM-type_fold"/>
</dbReference>
<gene>
    <name evidence="1" type="ORF">FHK87_01220</name>
</gene>
<dbReference type="AlphaFoldDB" id="A0A504JDS6"/>
<evidence type="ECO:0000313" key="1">
    <source>
        <dbReference type="EMBL" id="TPN88864.1"/>
    </source>
</evidence>
<protein>
    <submittedName>
        <fullName evidence="1">DNA alkylation repair protein</fullName>
    </submittedName>
</protein>